<dbReference type="STRING" id="909663.GCA_000512235_02476"/>
<dbReference type="AlphaFoldDB" id="A0A351U7V4"/>
<protein>
    <submittedName>
        <fullName evidence="7">Branched-chain amino acid ABC transporter permease</fullName>
    </submittedName>
</protein>
<evidence type="ECO:0000256" key="1">
    <source>
        <dbReference type="ARBA" id="ARBA00004651"/>
    </source>
</evidence>
<feature type="transmembrane region" description="Helical" evidence="6">
    <location>
        <begin position="91"/>
        <end position="113"/>
    </location>
</feature>
<dbReference type="InterPro" id="IPR001851">
    <property type="entry name" value="ABC_transp_permease"/>
</dbReference>
<name>A0A351U7V4_9BACT</name>
<accession>A0A351U7V4</accession>
<gene>
    <name evidence="7" type="ORF">GXY80_00225</name>
</gene>
<comment type="subcellular location">
    <subcellularLocation>
        <location evidence="1">Cell membrane</location>
        <topology evidence="1">Multi-pass membrane protein</topology>
    </subcellularLocation>
</comment>
<evidence type="ECO:0000256" key="5">
    <source>
        <dbReference type="ARBA" id="ARBA00023136"/>
    </source>
</evidence>
<dbReference type="InterPro" id="IPR043428">
    <property type="entry name" value="LivM-like"/>
</dbReference>
<evidence type="ECO:0000313" key="8">
    <source>
        <dbReference type="Proteomes" id="UP000777265"/>
    </source>
</evidence>
<reference evidence="7" key="2">
    <citation type="submission" date="2020-01" db="EMBL/GenBank/DDBJ databases">
        <authorList>
            <person name="Campanaro S."/>
        </authorList>
    </citation>
    <scope>NUCLEOTIDE SEQUENCE</scope>
    <source>
        <strain evidence="7">AS06rmzACSIP_7</strain>
    </source>
</reference>
<comment type="caution">
    <text evidence="7">The sequence shown here is derived from an EMBL/GenBank/DDBJ whole genome shotgun (WGS) entry which is preliminary data.</text>
</comment>
<dbReference type="GO" id="GO:0005886">
    <property type="term" value="C:plasma membrane"/>
    <property type="evidence" value="ECO:0007669"/>
    <property type="project" value="UniProtKB-SubCell"/>
</dbReference>
<evidence type="ECO:0000313" key="7">
    <source>
        <dbReference type="EMBL" id="NLW33893.1"/>
    </source>
</evidence>
<evidence type="ECO:0000256" key="3">
    <source>
        <dbReference type="ARBA" id="ARBA00022692"/>
    </source>
</evidence>
<evidence type="ECO:0000256" key="2">
    <source>
        <dbReference type="ARBA" id="ARBA00022475"/>
    </source>
</evidence>
<feature type="transmembrane region" description="Helical" evidence="6">
    <location>
        <begin position="120"/>
        <end position="136"/>
    </location>
</feature>
<keyword evidence="4 6" id="KW-1133">Transmembrane helix</keyword>
<feature type="transmembrane region" description="Helical" evidence="6">
    <location>
        <begin position="246"/>
        <end position="272"/>
    </location>
</feature>
<evidence type="ECO:0000256" key="4">
    <source>
        <dbReference type="ARBA" id="ARBA00022989"/>
    </source>
</evidence>
<dbReference type="EMBL" id="JAAYEE010000005">
    <property type="protein sequence ID" value="NLW33893.1"/>
    <property type="molecule type" value="Genomic_DNA"/>
</dbReference>
<dbReference type="PANTHER" id="PTHR30482:SF10">
    <property type="entry name" value="HIGH-AFFINITY BRANCHED-CHAIN AMINO ACID TRANSPORT PROTEIN BRAE"/>
    <property type="match status" value="1"/>
</dbReference>
<keyword evidence="2" id="KW-1003">Cell membrane</keyword>
<dbReference type="Proteomes" id="UP000777265">
    <property type="component" value="Unassembled WGS sequence"/>
</dbReference>
<sequence>MKFFWEARKAILPAVLIYLVLKAVFGFHFVSQYIEQITLFSFIVILTSLGLNVIYGYTGQFSLGHAAFYGIGAYVSAYLSKSLGVESILGFIPVLFLSGIGAGLVGCLIGIPILKLRDDFLAIATLGFGTLVRVVFDNSDRFSEILGGSRGFVGIPRITNLELAFFVTIFLILVTRNIIFSRYGLFWRCVKSDELASQGIGINTSRMKLMAFSYGCFLAGIGGALYAHLYTFLHPSNFDILKSIDFLIIVIVGGMGSIAGTIYAGLIWVGFIEGLRIILPAEMLDLRWVFIPLFLIGLMMWRPHGLIRKGG</sequence>
<proteinExistence type="predicted"/>
<reference evidence="7" key="1">
    <citation type="journal article" date="2020" name="Biotechnol. Biofuels">
        <title>New insights from the biogas microbiome by comprehensive genome-resolved metagenomics of nearly 1600 species originating from multiple anaerobic digesters.</title>
        <authorList>
            <person name="Campanaro S."/>
            <person name="Treu L."/>
            <person name="Rodriguez-R L.M."/>
            <person name="Kovalovszki A."/>
            <person name="Ziels R.M."/>
            <person name="Maus I."/>
            <person name="Zhu X."/>
            <person name="Kougias P.G."/>
            <person name="Basile A."/>
            <person name="Luo G."/>
            <person name="Schluter A."/>
            <person name="Konstantinidis K.T."/>
            <person name="Angelidaki I."/>
        </authorList>
    </citation>
    <scope>NUCLEOTIDE SEQUENCE</scope>
    <source>
        <strain evidence="7">AS06rmzACSIP_7</strain>
    </source>
</reference>
<feature type="transmembrane region" description="Helical" evidence="6">
    <location>
        <begin position="36"/>
        <end position="55"/>
    </location>
</feature>
<feature type="transmembrane region" description="Helical" evidence="6">
    <location>
        <begin position="163"/>
        <end position="186"/>
    </location>
</feature>
<evidence type="ECO:0000256" key="6">
    <source>
        <dbReference type="SAM" id="Phobius"/>
    </source>
</evidence>
<dbReference type="Pfam" id="PF02653">
    <property type="entry name" value="BPD_transp_2"/>
    <property type="match status" value="1"/>
</dbReference>
<keyword evidence="3 6" id="KW-0812">Transmembrane</keyword>
<feature type="transmembrane region" description="Helical" evidence="6">
    <location>
        <begin position="207"/>
        <end position="226"/>
    </location>
</feature>
<dbReference type="CDD" id="cd06581">
    <property type="entry name" value="TM_PBP1_LivM_like"/>
    <property type="match status" value="1"/>
</dbReference>
<organism evidence="7 8">
    <name type="scientific">Syntrophorhabdus aromaticivorans</name>
    <dbReference type="NCBI Taxonomy" id="328301"/>
    <lineage>
        <taxon>Bacteria</taxon>
        <taxon>Pseudomonadati</taxon>
        <taxon>Thermodesulfobacteriota</taxon>
        <taxon>Syntrophorhabdia</taxon>
        <taxon>Syntrophorhabdales</taxon>
        <taxon>Syntrophorhabdaceae</taxon>
        <taxon>Syntrophorhabdus</taxon>
    </lineage>
</organism>
<dbReference type="GO" id="GO:0015658">
    <property type="term" value="F:branched-chain amino acid transmembrane transporter activity"/>
    <property type="evidence" value="ECO:0007669"/>
    <property type="project" value="InterPro"/>
</dbReference>
<feature type="transmembrane region" description="Helical" evidence="6">
    <location>
        <begin position="284"/>
        <end position="301"/>
    </location>
</feature>
<dbReference type="PANTHER" id="PTHR30482">
    <property type="entry name" value="HIGH-AFFINITY BRANCHED-CHAIN AMINO ACID TRANSPORT SYSTEM PERMEASE"/>
    <property type="match status" value="1"/>
</dbReference>
<keyword evidence="5 6" id="KW-0472">Membrane</keyword>